<sequence length="446" mass="49902">MNKIIIACLGLVSCATSLFAQNPFIRDQFTADPSARVFGNKVYVFPSHDILATEGKGRVGWFCMEDYHVFSSENLTDWTDHGVIVTQNNVPWVRPDSYSMWAPDCIERNGKYYFYFPTAAKDTVTYGRGFTIGVAVADKPEGPYTPEATPIKGVRGIDPNVFIDKDGQAYLYWSAGNIYGAKLKANMLELDSEVFTLGELPTKGLKEGPYVFERNGIYYMTYPHVENKTERLEYAIGTSPLGPFKIVGAIMDESASGCWTNHHSIVQFKNQWYLFYHDKDYSPKFDKARSIRIDSLSFNADGTIKKVIPTLRGVGVTAATKQIQIDRYTQLSEQGVSIAFLDTLNTFKGWKTIFNQQGAWAQYNSVDFGSKQLKTVSIHVRAADGAVLQIRTDNVDGPVIAEITIPKNAEWKTIDAAVLKAIKGVKNIVVLAKDTKTCEVDWVSFR</sequence>
<dbReference type="Pfam" id="PF04616">
    <property type="entry name" value="Glyco_hydro_43"/>
    <property type="match status" value="1"/>
</dbReference>
<dbReference type="SUPFAM" id="SSF75005">
    <property type="entry name" value="Arabinanase/levansucrase/invertase"/>
    <property type="match status" value="1"/>
</dbReference>
<dbReference type="SMART" id="SM00606">
    <property type="entry name" value="CBD_IV"/>
    <property type="match status" value="1"/>
</dbReference>
<evidence type="ECO:0000256" key="10">
    <source>
        <dbReference type="SAM" id="SignalP"/>
    </source>
</evidence>
<evidence type="ECO:0000256" key="3">
    <source>
        <dbReference type="ARBA" id="ARBA00022729"/>
    </source>
</evidence>
<dbReference type="PANTHER" id="PTHR43772:SF2">
    <property type="entry name" value="PUTATIVE (AFU_ORTHOLOGUE AFUA_2G04480)-RELATED"/>
    <property type="match status" value="1"/>
</dbReference>
<evidence type="ECO:0000256" key="8">
    <source>
        <dbReference type="PIRSR" id="PIRSR606710-2"/>
    </source>
</evidence>
<feature type="active site" description="Proton donor" evidence="7">
    <location>
        <position position="207"/>
    </location>
</feature>
<feature type="active site" description="Proton acceptor" evidence="7">
    <location>
        <position position="49"/>
    </location>
</feature>
<evidence type="ECO:0000259" key="11">
    <source>
        <dbReference type="PROSITE" id="PS51175"/>
    </source>
</evidence>
<dbReference type="CDD" id="cd08990">
    <property type="entry name" value="GH43_AXH_like"/>
    <property type="match status" value="1"/>
</dbReference>
<reference evidence="12 13" key="1">
    <citation type="journal article" date="2015" name="Stand. Genomic Sci.">
        <title>Genomic Encyclopedia of Bacterial and Archaeal Type Strains, Phase III: the genomes of soil and plant-associated and newly described type strains.</title>
        <authorList>
            <person name="Whitman W.B."/>
            <person name="Woyke T."/>
            <person name="Klenk H.P."/>
            <person name="Zhou Y."/>
            <person name="Lilburn T.G."/>
            <person name="Beck B.J."/>
            <person name="De Vos P."/>
            <person name="Vandamme P."/>
            <person name="Eisen J.A."/>
            <person name="Garrity G."/>
            <person name="Hugenholtz P."/>
            <person name="Kyrpides N.C."/>
        </authorList>
    </citation>
    <scope>NUCLEOTIDE SEQUENCE [LARGE SCALE GENOMIC DNA]</scope>
    <source>
        <strain evidence="12 13">CGMCC 1.7271</strain>
    </source>
</reference>
<keyword evidence="3 10" id="KW-0732">Signal</keyword>
<protein>
    <submittedName>
        <fullName evidence="12">Carbohydrate binding protein with CBM6 domain</fullName>
    </submittedName>
</protein>
<organism evidence="12 13">
    <name type="scientific">Lacibacter cauensis</name>
    <dbReference type="NCBI Taxonomy" id="510947"/>
    <lineage>
        <taxon>Bacteria</taxon>
        <taxon>Pseudomonadati</taxon>
        <taxon>Bacteroidota</taxon>
        <taxon>Chitinophagia</taxon>
        <taxon>Chitinophagales</taxon>
        <taxon>Chitinophagaceae</taxon>
        <taxon>Lacibacter</taxon>
    </lineage>
</organism>
<dbReference type="GO" id="GO:0004553">
    <property type="term" value="F:hydrolase activity, hydrolyzing O-glycosyl compounds"/>
    <property type="evidence" value="ECO:0007669"/>
    <property type="project" value="InterPro"/>
</dbReference>
<evidence type="ECO:0000256" key="7">
    <source>
        <dbReference type="PIRSR" id="PIRSR606710-1"/>
    </source>
</evidence>
<evidence type="ECO:0000256" key="4">
    <source>
        <dbReference type="ARBA" id="ARBA00022801"/>
    </source>
</evidence>
<keyword evidence="4 9" id="KW-0378">Hydrolase</keyword>
<dbReference type="Proteomes" id="UP000316167">
    <property type="component" value="Unassembled WGS sequence"/>
</dbReference>
<dbReference type="InterPro" id="IPR006584">
    <property type="entry name" value="Cellulose-bd_IV"/>
</dbReference>
<feature type="domain" description="CBM6" evidence="11">
    <location>
        <begin position="323"/>
        <end position="446"/>
    </location>
</feature>
<comment type="caution">
    <text evidence="12">The sequence shown here is derived from an EMBL/GenBank/DDBJ whole genome shotgun (WGS) entry which is preliminary data.</text>
</comment>
<dbReference type="InterPro" id="IPR006710">
    <property type="entry name" value="Glyco_hydro_43"/>
</dbReference>
<evidence type="ECO:0000313" key="12">
    <source>
        <dbReference type="EMBL" id="TWI80160.1"/>
    </source>
</evidence>
<dbReference type="OrthoDB" id="3308423at2"/>
<keyword evidence="2" id="KW-0624">Polysaccharide degradation</keyword>
<dbReference type="SUPFAM" id="SSF49785">
    <property type="entry name" value="Galactose-binding domain-like"/>
    <property type="match status" value="1"/>
</dbReference>
<keyword evidence="13" id="KW-1185">Reference proteome</keyword>
<evidence type="ECO:0000256" key="6">
    <source>
        <dbReference type="ARBA" id="ARBA00023295"/>
    </source>
</evidence>
<keyword evidence="6 9" id="KW-0326">Glycosidase</keyword>
<feature type="site" description="Important for catalytic activity, responsible for pKa modulation of the active site Glu and correct orientation of both the proton donor and substrate" evidence="8">
    <location>
        <position position="158"/>
    </location>
</feature>
<dbReference type="PANTHER" id="PTHR43772">
    <property type="entry name" value="ENDO-1,4-BETA-XYLANASE"/>
    <property type="match status" value="1"/>
</dbReference>
<evidence type="ECO:0000256" key="5">
    <source>
        <dbReference type="ARBA" id="ARBA00023277"/>
    </source>
</evidence>
<comment type="similarity">
    <text evidence="1 9">Belongs to the glycosyl hydrolase 43 family.</text>
</comment>
<dbReference type="PROSITE" id="PS51175">
    <property type="entry name" value="CBM6"/>
    <property type="match status" value="1"/>
</dbReference>
<dbReference type="RefSeq" id="WP_144887005.1">
    <property type="nucleotide sequence ID" value="NZ_VLLE01000005.1"/>
</dbReference>
<dbReference type="Pfam" id="PF03422">
    <property type="entry name" value="CBM_6"/>
    <property type="match status" value="1"/>
</dbReference>
<dbReference type="InterPro" id="IPR008979">
    <property type="entry name" value="Galactose-bd-like_sf"/>
</dbReference>
<dbReference type="InterPro" id="IPR023296">
    <property type="entry name" value="Glyco_hydro_beta-prop_sf"/>
</dbReference>
<evidence type="ECO:0000256" key="2">
    <source>
        <dbReference type="ARBA" id="ARBA00022651"/>
    </source>
</evidence>
<accession>A0A562SHB1</accession>
<dbReference type="EMBL" id="VLLE01000005">
    <property type="protein sequence ID" value="TWI80160.1"/>
    <property type="molecule type" value="Genomic_DNA"/>
</dbReference>
<dbReference type="Gene3D" id="2.115.10.20">
    <property type="entry name" value="Glycosyl hydrolase domain, family 43"/>
    <property type="match status" value="1"/>
</dbReference>
<dbReference type="GO" id="GO:0045493">
    <property type="term" value="P:xylan catabolic process"/>
    <property type="evidence" value="ECO:0007669"/>
    <property type="project" value="UniProtKB-KW"/>
</dbReference>
<dbReference type="CDD" id="cd04084">
    <property type="entry name" value="CBM6_xylanase-like"/>
    <property type="match status" value="1"/>
</dbReference>
<keyword evidence="5" id="KW-0119">Carbohydrate metabolism</keyword>
<feature type="signal peptide" evidence="10">
    <location>
        <begin position="1"/>
        <end position="20"/>
    </location>
</feature>
<evidence type="ECO:0000256" key="1">
    <source>
        <dbReference type="ARBA" id="ARBA00009865"/>
    </source>
</evidence>
<name>A0A562SHB1_9BACT</name>
<dbReference type="AlphaFoldDB" id="A0A562SHB1"/>
<gene>
    <name evidence="12" type="ORF">IQ13_2830</name>
</gene>
<dbReference type="Gene3D" id="2.60.120.260">
    <property type="entry name" value="Galactose-binding domain-like"/>
    <property type="match status" value="1"/>
</dbReference>
<keyword evidence="2" id="KW-0858">Xylan degradation</keyword>
<dbReference type="GO" id="GO:0030246">
    <property type="term" value="F:carbohydrate binding"/>
    <property type="evidence" value="ECO:0007669"/>
    <property type="project" value="InterPro"/>
</dbReference>
<feature type="chain" id="PRO_5021809320" evidence="10">
    <location>
        <begin position="21"/>
        <end position="446"/>
    </location>
</feature>
<proteinExistence type="inferred from homology"/>
<evidence type="ECO:0000256" key="9">
    <source>
        <dbReference type="RuleBase" id="RU361187"/>
    </source>
</evidence>
<evidence type="ECO:0000313" key="13">
    <source>
        <dbReference type="Proteomes" id="UP000316167"/>
    </source>
</evidence>
<dbReference type="InterPro" id="IPR052176">
    <property type="entry name" value="Glycosyl_Hydrlase_43_Enz"/>
</dbReference>
<dbReference type="InterPro" id="IPR005084">
    <property type="entry name" value="CBM6"/>
</dbReference>